<comment type="caution">
    <text evidence="2">The sequence shown here is derived from an EMBL/GenBank/DDBJ whole genome shotgun (WGS) entry which is preliminary data.</text>
</comment>
<dbReference type="EMBL" id="LIZX01000150">
    <property type="protein sequence ID" value="KPJ64989.1"/>
    <property type="molecule type" value="Genomic_DNA"/>
</dbReference>
<reference evidence="2 3" key="1">
    <citation type="journal article" date="2015" name="Microbiome">
        <title>Genomic resolution of linkages in carbon, nitrogen, and sulfur cycling among widespread estuary sediment bacteria.</title>
        <authorList>
            <person name="Baker B.J."/>
            <person name="Lazar C.S."/>
            <person name="Teske A.P."/>
            <person name="Dick G.J."/>
        </authorList>
    </citation>
    <scope>NUCLEOTIDE SEQUENCE [LARGE SCALE GENOMIC DNA]</scope>
    <source>
        <strain evidence="2">DG_54_3</strain>
    </source>
</reference>
<gene>
    <name evidence="2" type="ORF">AMJ44_11560</name>
</gene>
<keyword evidence="1" id="KW-0732">Signal</keyword>
<proteinExistence type="predicted"/>
<feature type="signal peptide" evidence="1">
    <location>
        <begin position="1"/>
        <end position="22"/>
    </location>
</feature>
<evidence type="ECO:0000313" key="2">
    <source>
        <dbReference type="EMBL" id="KPJ64989.1"/>
    </source>
</evidence>
<name>A0A0S7XR47_UNCSA</name>
<evidence type="ECO:0008006" key="4">
    <source>
        <dbReference type="Google" id="ProtNLM"/>
    </source>
</evidence>
<feature type="chain" id="PRO_5006640194" description="DUF3575 domain-containing protein" evidence="1">
    <location>
        <begin position="23"/>
        <end position="217"/>
    </location>
</feature>
<accession>A0A0S7XR47</accession>
<dbReference type="AlphaFoldDB" id="A0A0S7XR47"/>
<evidence type="ECO:0000313" key="3">
    <source>
        <dbReference type="Proteomes" id="UP000051861"/>
    </source>
</evidence>
<organism evidence="2 3">
    <name type="scientific">candidate division WOR-1 bacterium DG_54_3</name>
    <dbReference type="NCBI Taxonomy" id="1703775"/>
    <lineage>
        <taxon>Bacteria</taxon>
        <taxon>Bacillati</taxon>
        <taxon>Saganbacteria</taxon>
    </lineage>
</organism>
<sequence>MNTKCILLILLIASAGNSQVLAPELSSGAFEMGYMYKWFHRDMFQIYHWSIASIYARYGVGNCLTLSAEGLISNFTDSKFPDRDYRHYVVGCGATMHVLTLGSFRFAVSFHYNERFSFDRSESRYHKDTRGVLVFLQSERSFFFHRGELVIWLGPAFVYDEILQNVYGYYDTVHDKTHNNLGFICGLNIVLLRYVDMFTHVVYADYLQPRVGVGIRL</sequence>
<evidence type="ECO:0000256" key="1">
    <source>
        <dbReference type="SAM" id="SignalP"/>
    </source>
</evidence>
<dbReference type="Proteomes" id="UP000051861">
    <property type="component" value="Unassembled WGS sequence"/>
</dbReference>
<protein>
    <recommendedName>
        <fullName evidence="4">DUF3575 domain-containing protein</fullName>
    </recommendedName>
</protein>